<keyword evidence="5 21" id="KW-0031">Aminopeptidase</keyword>
<keyword evidence="11 19" id="KW-0862">Zinc</keyword>
<dbReference type="eggNOG" id="KOG1046">
    <property type="taxonomic scope" value="Eukaryota"/>
</dbReference>
<evidence type="ECO:0000256" key="9">
    <source>
        <dbReference type="ARBA" id="ARBA00022723"/>
    </source>
</evidence>
<keyword evidence="13" id="KW-0735">Signal-anchor</keyword>
<feature type="domain" description="Peptidase M1 membrane alanine aminopeptidase" evidence="23">
    <location>
        <begin position="369"/>
        <end position="513"/>
    </location>
</feature>
<feature type="region of interest" description="Disordered" evidence="22">
    <location>
        <begin position="89"/>
        <end position="120"/>
    </location>
</feature>
<dbReference type="InterPro" id="IPR045357">
    <property type="entry name" value="Aminopeptidase_N-like_N"/>
</dbReference>
<dbReference type="GO" id="GO:0005615">
    <property type="term" value="C:extracellular space"/>
    <property type="evidence" value="ECO:0000318"/>
    <property type="project" value="GO_Central"/>
</dbReference>
<feature type="domain" description="ERAP1-like C-terminal" evidence="24">
    <location>
        <begin position="638"/>
        <end position="936"/>
    </location>
</feature>
<evidence type="ECO:0000256" key="11">
    <source>
        <dbReference type="ARBA" id="ARBA00022833"/>
    </source>
</evidence>
<dbReference type="SUPFAM" id="SSF63737">
    <property type="entry name" value="Leukotriene A4 hydrolase N-terminal domain"/>
    <property type="match status" value="1"/>
</dbReference>
<dbReference type="OrthoDB" id="510539at2759"/>
<comment type="subunit">
    <text evidence="4">Homodimer; disulfide-linked.</text>
</comment>
<dbReference type="GeneID" id="6750085"/>
<reference evidence="26 27" key="1">
    <citation type="journal article" date="2008" name="Nature">
        <title>The Trichoplax genome and the nature of placozoans.</title>
        <authorList>
            <person name="Srivastava M."/>
            <person name="Begovic E."/>
            <person name="Chapman J."/>
            <person name="Putnam N.H."/>
            <person name="Hellsten U."/>
            <person name="Kawashima T."/>
            <person name="Kuo A."/>
            <person name="Mitros T."/>
            <person name="Salamov A."/>
            <person name="Carpenter M.L."/>
            <person name="Signorovitch A.Y."/>
            <person name="Moreno M.A."/>
            <person name="Kamm K."/>
            <person name="Grimwood J."/>
            <person name="Schmutz J."/>
            <person name="Shapiro H."/>
            <person name="Grigoriev I.V."/>
            <person name="Buss L.W."/>
            <person name="Schierwater B."/>
            <person name="Dellaporta S.L."/>
            <person name="Rokhsar D.S."/>
        </authorList>
    </citation>
    <scope>NUCLEOTIDE SEQUENCE [LARGE SCALE GENOMIC DNA]</scope>
    <source>
        <strain evidence="26 27">Grell-BS-1999</strain>
    </source>
</reference>
<keyword evidence="12" id="KW-0106">Calcium</keyword>
<keyword evidence="9 19" id="KW-0479">Metal-binding</keyword>
<feature type="site" description="Transition state stabilizer" evidence="20">
    <location>
        <position position="522"/>
    </location>
</feature>
<evidence type="ECO:0000259" key="25">
    <source>
        <dbReference type="Pfam" id="PF17900"/>
    </source>
</evidence>
<dbReference type="InterPro" id="IPR014782">
    <property type="entry name" value="Peptidase_M1_dom"/>
</dbReference>
<evidence type="ECO:0000256" key="16">
    <source>
        <dbReference type="ARBA" id="ARBA00023136"/>
    </source>
</evidence>
<dbReference type="GO" id="GO:0043171">
    <property type="term" value="P:peptide catabolic process"/>
    <property type="evidence" value="ECO:0000318"/>
    <property type="project" value="GO_Central"/>
</dbReference>
<dbReference type="FunFam" id="2.60.40.1730:FF:000013">
    <property type="entry name" value="Aminopeptidase"/>
    <property type="match status" value="1"/>
</dbReference>
<feature type="binding site" evidence="19">
    <location>
        <position position="463"/>
    </location>
    <ligand>
        <name>Zn(2+)</name>
        <dbReference type="ChEBI" id="CHEBI:29105"/>
        <note>catalytic</note>
    </ligand>
</feature>
<dbReference type="FunFam" id="1.25.50.20:FF:000001">
    <property type="entry name" value="Aminopeptidase"/>
    <property type="match status" value="1"/>
</dbReference>
<evidence type="ECO:0000256" key="17">
    <source>
        <dbReference type="ARBA" id="ARBA00023157"/>
    </source>
</evidence>
<dbReference type="EMBL" id="DS985241">
    <property type="protein sequence ID" value="EDV28935.1"/>
    <property type="molecule type" value="Genomic_DNA"/>
</dbReference>
<sequence length="976" mass="112507">MIEKDRQQSEKTDISKEDKIIIIKRLPCSNTRWILAITIVVLLIAIIGLVVGLIPRSSSQSQVGTQIVTTVSSIKSTIQTQSSPSKITFPTTLPINTRKPTDDYNTIPSTPDRVSTHAPITNPIPTSKYPAMNNPRLPKQIIPVQYWFQLEINVKNLNFSGYNIIELNVTSPTKLIIVHAKQLTMTAVPQVSNTRVATANTIYYPVKEHGYYFPNQYYYVALKDSLNVGIYYIKYQFQAPLSRDFRGLYAYHYTRQSDQLKIWAVASQSQPNYARRIIPCFDEPSFPAVFVASVIVSMDYSAISNTEILDIQPYSVNKIRIRFDPTHRMPSYFLSIIVHNFRRIQQKTRAGSSIRIWARRAIYQDGQNALTAAVNITNYFEKILAINSPSNKQDHVALPTFTADTTANWGVLIYREDFLLDNNSYSSSKQQQRIAVTVAYQIAQMWFGSLLTIRKWNDLWLPESLSCFFEIVGAAYYQPTFQLMGQFIVDHVQLAQRTEGVLNSYPLVSATEHSLTFSDPIYCHKDYLKYHAYRFANAASLFNALTKATKHQKNVANFMHPWITQRGYPIVIVQRDPQNIDGAILTQLPFTSSVWSKNSDGWHIPFTWYYGSSPNNIYQKVINRTSATTKISWPRNTWIKANFNQYGYYRVNYPLSNWHAISSALQSNPHQMTKLDISSLMDDAFELASLRNLSYSIPLNMTKYLKQETTYLPWKTANVHMMNIMQAFLLRPSYNAFKNYYTKILTPVITVVGYQDTGHHNHKLLRSLVVNSACLLGNQSCINYALTMFRNYMNNPANTAIPANLRSVVFRYGIRYGGDAEWNFLYNHFKHASNLNDKIRMMRALSFSTQKANLQRYLNDSIADTLNPSYTLTILDWVAQQDIGRSIAWNFVRANKKYFMNRFGTVRVPTASISKHFNTQFLFNQVQQFMTANPDKKVNEFPLPKKQTILFKVQKNIDWLQHHETTLQKWFNDNLK</sequence>
<dbReference type="AlphaFoldDB" id="B3RHX5"/>
<evidence type="ECO:0000256" key="18">
    <source>
        <dbReference type="ARBA" id="ARBA00023180"/>
    </source>
</evidence>
<dbReference type="InterPro" id="IPR024571">
    <property type="entry name" value="ERAP1-like_C_dom"/>
</dbReference>
<keyword evidence="27" id="KW-1185">Reference proteome</keyword>
<evidence type="ECO:0000256" key="1">
    <source>
        <dbReference type="ARBA" id="ARBA00001703"/>
    </source>
</evidence>
<dbReference type="Gene3D" id="2.60.40.1910">
    <property type="match status" value="1"/>
</dbReference>
<dbReference type="Pfam" id="PF01433">
    <property type="entry name" value="Peptidase_M1"/>
    <property type="match status" value="1"/>
</dbReference>
<evidence type="ECO:0000256" key="20">
    <source>
        <dbReference type="PIRSR" id="PIRSR634016-4"/>
    </source>
</evidence>
<dbReference type="InterPro" id="IPR042097">
    <property type="entry name" value="Aminopeptidase_N-like_N_sf"/>
</dbReference>
<comment type="catalytic activity">
    <reaction evidence="1">
        <text>Release of N-terminal glutamate (and to a lesser extent aspartate) from a peptide.</text>
        <dbReference type="EC" id="3.4.11.7"/>
    </reaction>
</comment>
<gene>
    <name evidence="26" type="ORF">TRIADDRAFT_52305</name>
</gene>
<name>B3RHX5_TRIAD</name>
<dbReference type="InterPro" id="IPR001930">
    <property type="entry name" value="Peptidase_M1"/>
</dbReference>
<evidence type="ECO:0000256" key="5">
    <source>
        <dbReference type="ARBA" id="ARBA00022438"/>
    </source>
</evidence>
<dbReference type="InterPro" id="IPR034016">
    <property type="entry name" value="M1_APN-typ"/>
</dbReference>
<evidence type="ECO:0000259" key="23">
    <source>
        <dbReference type="Pfam" id="PF01433"/>
    </source>
</evidence>
<evidence type="ECO:0000256" key="21">
    <source>
        <dbReference type="RuleBase" id="RU364040"/>
    </source>
</evidence>
<keyword evidence="10 21" id="KW-0378">Hydrolase</keyword>
<evidence type="ECO:0000256" key="15">
    <source>
        <dbReference type="ARBA" id="ARBA00023049"/>
    </source>
</evidence>
<comment type="similarity">
    <text evidence="3 21">Belongs to the peptidase M1 family.</text>
</comment>
<evidence type="ECO:0000256" key="10">
    <source>
        <dbReference type="ARBA" id="ARBA00022801"/>
    </source>
</evidence>
<dbReference type="Proteomes" id="UP000009022">
    <property type="component" value="Unassembled WGS sequence"/>
</dbReference>
<evidence type="ECO:0000256" key="22">
    <source>
        <dbReference type="SAM" id="MobiDB-lite"/>
    </source>
</evidence>
<feature type="compositionally biased region" description="Polar residues" evidence="22">
    <location>
        <begin position="103"/>
        <end position="113"/>
    </location>
</feature>
<evidence type="ECO:0000256" key="12">
    <source>
        <dbReference type="ARBA" id="ARBA00022837"/>
    </source>
</evidence>
<dbReference type="KEGG" id="tad:TRIADDRAFT_52305"/>
<dbReference type="GO" id="GO:0005886">
    <property type="term" value="C:plasma membrane"/>
    <property type="evidence" value="ECO:0007669"/>
    <property type="project" value="UniProtKB-SubCell"/>
</dbReference>
<comment type="subcellular location">
    <subcellularLocation>
        <location evidence="2">Cell membrane</location>
        <topology evidence="2">Single-pass type II membrane protein</topology>
    </subcellularLocation>
</comment>
<evidence type="ECO:0000256" key="6">
    <source>
        <dbReference type="ARBA" id="ARBA00022475"/>
    </source>
</evidence>
<evidence type="ECO:0000256" key="19">
    <source>
        <dbReference type="PIRSR" id="PIRSR634016-3"/>
    </source>
</evidence>
<evidence type="ECO:0000313" key="26">
    <source>
        <dbReference type="EMBL" id="EDV28935.1"/>
    </source>
</evidence>
<evidence type="ECO:0000256" key="7">
    <source>
        <dbReference type="ARBA" id="ARBA00022670"/>
    </source>
</evidence>
<dbReference type="InParanoid" id="B3RHX5"/>
<keyword evidence="7 21" id="KW-0645">Protease</keyword>
<proteinExistence type="inferred from homology"/>
<dbReference type="PhylomeDB" id="B3RHX5"/>
<dbReference type="GO" id="GO:0008270">
    <property type="term" value="F:zinc ion binding"/>
    <property type="evidence" value="ECO:0007669"/>
    <property type="project" value="UniProtKB-UniRule"/>
</dbReference>
<dbReference type="GO" id="GO:0070006">
    <property type="term" value="F:metalloaminopeptidase activity"/>
    <property type="evidence" value="ECO:0000318"/>
    <property type="project" value="GO_Central"/>
</dbReference>
<keyword evidence="6" id="KW-1003">Cell membrane</keyword>
<dbReference type="PANTHER" id="PTHR11533:SF276">
    <property type="entry name" value="GLUTAMYL AMINOPEPTIDASE"/>
    <property type="match status" value="1"/>
</dbReference>
<protein>
    <recommendedName>
        <fullName evidence="21">Aminopeptidase</fullName>
        <ecNumber evidence="21">3.4.11.-</ecNumber>
    </recommendedName>
</protein>
<dbReference type="InterPro" id="IPR050344">
    <property type="entry name" value="Peptidase_M1_aminopeptidases"/>
</dbReference>
<keyword evidence="8 21" id="KW-0812">Transmembrane</keyword>
<evidence type="ECO:0000256" key="3">
    <source>
        <dbReference type="ARBA" id="ARBA00010136"/>
    </source>
</evidence>
<dbReference type="Pfam" id="PF11838">
    <property type="entry name" value="ERAP1_C"/>
    <property type="match status" value="1"/>
</dbReference>
<dbReference type="RefSeq" id="XP_002108137.1">
    <property type="nucleotide sequence ID" value="XM_002108101.1"/>
</dbReference>
<evidence type="ECO:0000256" key="13">
    <source>
        <dbReference type="ARBA" id="ARBA00022968"/>
    </source>
</evidence>
<evidence type="ECO:0000256" key="4">
    <source>
        <dbReference type="ARBA" id="ARBA00011748"/>
    </source>
</evidence>
<keyword evidence="14 21" id="KW-1133">Transmembrane helix</keyword>
<dbReference type="GO" id="GO:0006508">
    <property type="term" value="P:proteolysis"/>
    <property type="evidence" value="ECO:0000318"/>
    <property type="project" value="GO_Central"/>
</dbReference>
<dbReference type="PANTHER" id="PTHR11533">
    <property type="entry name" value="PROTEASE M1 ZINC METALLOPROTEASE"/>
    <property type="match status" value="1"/>
</dbReference>
<accession>B3RHX5</accession>
<feature type="domain" description="Aminopeptidase N-like N-terminal" evidence="25">
    <location>
        <begin position="143"/>
        <end position="332"/>
    </location>
</feature>
<feature type="transmembrane region" description="Helical" evidence="21">
    <location>
        <begin position="33"/>
        <end position="54"/>
    </location>
</feature>
<dbReference type="Gene3D" id="2.60.40.1730">
    <property type="entry name" value="tricorn interacting facor f3 domain"/>
    <property type="match status" value="1"/>
</dbReference>
<dbReference type="HOGENOM" id="CLU_003705_2_1_1"/>
<keyword evidence="15 21" id="KW-0482">Metalloprotease</keyword>
<dbReference type="InterPro" id="IPR027268">
    <property type="entry name" value="Peptidase_M4/M1_CTD_sf"/>
</dbReference>
<dbReference type="CTD" id="6750085"/>
<evidence type="ECO:0000313" key="27">
    <source>
        <dbReference type="Proteomes" id="UP000009022"/>
    </source>
</evidence>
<keyword evidence="18" id="KW-0325">Glycoprotein</keyword>
<comment type="cofactor">
    <cofactor evidence="19 21">
        <name>Zn(2+)</name>
        <dbReference type="ChEBI" id="CHEBI:29105"/>
    </cofactor>
    <text evidence="19 21">Binds 1 zinc ion per subunit.</text>
</comment>
<keyword evidence="16 21" id="KW-0472">Membrane</keyword>
<evidence type="ECO:0000259" key="24">
    <source>
        <dbReference type="Pfam" id="PF11838"/>
    </source>
</evidence>
<keyword evidence="17" id="KW-1015">Disulfide bond</keyword>
<dbReference type="EC" id="3.4.11.-" evidence="21"/>
<evidence type="ECO:0000256" key="8">
    <source>
        <dbReference type="ARBA" id="ARBA00022692"/>
    </source>
</evidence>
<dbReference type="PRINTS" id="PR00756">
    <property type="entry name" value="ALADIPTASE"/>
</dbReference>
<dbReference type="CDD" id="cd09601">
    <property type="entry name" value="M1_APN-Q_like"/>
    <property type="match status" value="1"/>
</dbReference>
<organism evidence="26 27">
    <name type="scientific">Trichoplax adhaerens</name>
    <name type="common">Trichoplax reptans</name>
    <dbReference type="NCBI Taxonomy" id="10228"/>
    <lineage>
        <taxon>Eukaryota</taxon>
        <taxon>Metazoa</taxon>
        <taxon>Placozoa</taxon>
        <taxon>Uniplacotomia</taxon>
        <taxon>Trichoplacea</taxon>
        <taxon>Trichoplacidae</taxon>
        <taxon>Trichoplax</taxon>
    </lineage>
</organism>
<dbReference type="SUPFAM" id="SSF55486">
    <property type="entry name" value="Metalloproteases ('zincins'), catalytic domain"/>
    <property type="match status" value="1"/>
</dbReference>
<dbReference type="Gene3D" id="1.25.50.20">
    <property type="match status" value="1"/>
</dbReference>
<evidence type="ECO:0000256" key="14">
    <source>
        <dbReference type="ARBA" id="ARBA00022989"/>
    </source>
</evidence>
<dbReference type="Pfam" id="PF17900">
    <property type="entry name" value="Peptidase_M1_N"/>
    <property type="match status" value="1"/>
</dbReference>
<dbReference type="Gene3D" id="1.10.390.10">
    <property type="entry name" value="Neutral Protease Domain 2"/>
    <property type="match status" value="2"/>
</dbReference>
<evidence type="ECO:0000256" key="2">
    <source>
        <dbReference type="ARBA" id="ARBA00004401"/>
    </source>
</evidence>
<dbReference type="GO" id="GO:0004230">
    <property type="term" value="F:glutamyl aminopeptidase activity"/>
    <property type="evidence" value="ECO:0007669"/>
    <property type="project" value="UniProtKB-EC"/>
</dbReference>